<keyword evidence="11" id="KW-0267">Excision nuclease</keyword>
<name>A0A370I2R2_9NOCA</name>
<dbReference type="InterPro" id="IPR017871">
    <property type="entry name" value="ABC_transporter-like_CS"/>
</dbReference>
<keyword evidence="9" id="KW-0862">Zinc</keyword>
<evidence type="ECO:0000256" key="15">
    <source>
        <dbReference type="ARBA" id="ARBA00039316"/>
    </source>
</evidence>
<dbReference type="Gene3D" id="3.40.50.300">
    <property type="entry name" value="P-loop containing nucleotide triphosphate hydrolases"/>
    <property type="match status" value="2"/>
</dbReference>
<feature type="domain" description="ABC transporter" evidence="17">
    <location>
        <begin position="202"/>
        <end position="480"/>
    </location>
</feature>
<dbReference type="Gene3D" id="1.20.1580.10">
    <property type="entry name" value="ABC transporter ATPase like domain"/>
    <property type="match status" value="2"/>
</dbReference>
<proteinExistence type="inferred from homology"/>
<dbReference type="GO" id="GO:0005737">
    <property type="term" value="C:cytoplasm"/>
    <property type="evidence" value="ECO:0007669"/>
    <property type="project" value="UniProtKB-SubCell"/>
</dbReference>
<reference evidence="18 19" key="1">
    <citation type="submission" date="2018-07" db="EMBL/GenBank/DDBJ databases">
        <title>Genomic Encyclopedia of Type Strains, Phase IV (KMG-IV): sequencing the most valuable type-strain genomes for metagenomic binning, comparative biology and taxonomic classification.</title>
        <authorList>
            <person name="Goeker M."/>
        </authorList>
    </citation>
    <scope>NUCLEOTIDE SEQUENCE [LARGE SCALE GENOMIC DNA]</scope>
    <source>
        <strain evidence="18 19">DSM 44290</strain>
    </source>
</reference>
<dbReference type="PROSITE" id="PS00211">
    <property type="entry name" value="ABC_TRANSPORTER_1"/>
    <property type="match status" value="1"/>
</dbReference>
<keyword evidence="8" id="KW-0863">Zinc-finger</keyword>
<dbReference type="PANTHER" id="PTHR43152">
    <property type="entry name" value="UVRABC SYSTEM PROTEIN A"/>
    <property type="match status" value="1"/>
</dbReference>
<evidence type="ECO:0000256" key="8">
    <source>
        <dbReference type="ARBA" id="ARBA00022771"/>
    </source>
</evidence>
<keyword evidence="12" id="KW-0238">DNA-binding</keyword>
<evidence type="ECO:0000256" key="14">
    <source>
        <dbReference type="ARBA" id="ARBA00038000"/>
    </source>
</evidence>
<dbReference type="SMART" id="SM00382">
    <property type="entry name" value="AAA"/>
    <property type="match status" value="2"/>
</dbReference>
<evidence type="ECO:0000256" key="6">
    <source>
        <dbReference type="ARBA" id="ARBA00022763"/>
    </source>
</evidence>
<dbReference type="EMBL" id="QQBC01000010">
    <property type="protein sequence ID" value="RDI63584.1"/>
    <property type="molecule type" value="Genomic_DNA"/>
</dbReference>
<evidence type="ECO:0000256" key="1">
    <source>
        <dbReference type="ARBA" id="ARBA00004496"/>
    </source>
</evidence>
<dbReference type="STRING" id="1210086.GCA_001613105_05855"/>
<accession>A0A370I2R2</accession>
<dbReference type="GO" id="GO:0004518">
    <property type="term" value="F:nuclease activity"/>
    <property type="evidence" value="ECO:0007669"/>
    <property type="project" value="UniProtKB-KW"/>
</dbReference>
<protein>
    <recommendedName>
        <fullName evidence="15">UvrABC system protein A</fullName>
    </recommendedName>
    <alternativeName>
        <fullName evidence="16">Excinuclease ABC subunit A</fullName>
    </alternativeName>
</protein>
<evidence type="ECO:0000313" key="19">
    <source>
        <dbReference type="Proteomes" id="UP000254869"/>
    </source>
</evidence>
<keyword evidence="5" id="KW-0547">Nucleotide-binding</keyword>
<organism evidence="18 19">
    <name type="scientific">Nocardia pseudobrasiliensis</name>
    <dbReference type="NCBI Taxonomy" id="45979"/>
    <lineage>
        <taxon>Bacteria</taxon>
        <taxon>Bacillati</taxon>
        <taxon>Actinomycetota</taxon>
        <taxon>Actinomycetes</taxon>
        <taxon>Mycobacteriales</taxon>
        <taxon>Nocardiaceae</taxon>
        <taxon>Nocardia</taxon>
    </lineage>
</organism>
<dbReference type="InterPro" id="IPR041552">
    <property type="entry name" value="UvrA_DNA-bd"/>
</dbReference>
<dbReference type="Gene3D" id="1.10.8.280">
    <property type="entry name" value="ABC transporter ATPase domain-like"/>
    <property type="match status" value="1"/>
</dbReference>
<dbReference type="GO" id="GO:0016887">
    <property type="term" value="F:ATP hydrolysis activity"/>
    <property type="evidence" value="ECO:0007669"/>
    <property type="project" value="InterPro"/>
</dbReference>
<evidence type="ECO:0000256" key="3">
    <source>
        <dbReference type="ARBA" id="ARBA00022723"/>
    </source>
</evidence>
<evidence type="ECO:0000256" key="10">
    <source>
        <dbReference type="ARBA" id="ARBA00022840"/>
    </source>
</evidence>
<dbReference type="PROSITE" id="PS50893">
    <property type="entry name" value="ABC_TRANSPORTER_2"/>
    <property type="match status" value="2"/>
</dbReference>
<dbReference type="Pfam" id="PF17755">
    <property type="entry name" value="UvrA_DNA-bind"/>
    <property type="match status" value="1"/>
</dbReference>
<evidence type="ECO:0000313" key="18">
    <source>
        <dbReference type="EMBL" id="RDI63584.1"/>
    </source>
</evidence>
<keyword evidence="6" id="KW-0227">DNA damage</keyword>
<evidence type="ECO:0000256" key="5">
    <source>
        <dbReference type="ARBA" id="ARBA00022741"/>
    </source>
</evidence>
<keyword evidence="10" id="KW-0067">ATP-binding</keyword>
<dbReference type="Proteomes" id="UP000254869">
    <property type="component" value="Unassembled WGS sequence"/>
</dbReference>
<comment type="subcellular location">
    <subcellularLocation>
        <location evidence="1">Cytoplasm</location>
    </subcellularLocation>
</comment>
<evidence type="ECO:0000256" key="12">
    <source>
        <dbReference type="ARBA" id="ARBA00023125"/>
    </source>
</evidence>
<evidence type="ECO:0000256" key="4">
    <source>
        <dbReference type="ARBA" id="ARBA00022737"/>
    </source>
</evidence>
<comment type="similarity">
    <text evidence="14">Belongs to the ABC transporter superfamily. UvrA family.</text>
</comment>
<keyword evidence="2" id="KW-0963">Cytoplasm</keyword>
<dbReference type="SUPFAM" id="SSF52540">
    <property type="entry name" value="P-loop containing nucleoside triphosphate hydrolases"/>
    <property type="match status" value="3"/>
</dbReference>
<keyword evidence="7" id="KW-0228">DNA excision</keyword>
<gene>
    <name evidence="18" type="ORF">DFR76_110281</name>
</gene>
<evidence type="ECO:0000259" key="17">
    <source>
        <dbReference type="PROSITE" id="PS50893"/>
    </source>
</evidence>
<evidence type="ECO:0000256" key="11">
    <source>
        <dbReference type="ARBA" id="ARBA00022881"/>
    </source>
</evidence>
<dbReference type="GO" id="GO:0003677">
    <property type="term" value="F:DNA binding"/>
    <property type="evidence" value="ECO:0007669"/>
    <property type="project" value="UniProtKB-KW"/>
</dbReference>
<evidence type="ECO:0000256" key="2">
    <source>
        <dbReference type="ARBA" id="ARBA00022490"/>
    </source>
</evidence>
<evidence type="ECO:0000256" key="9">
    <source>
        <dbReference type="ARBA" id="ARBA00022833"/>
    </source>
</evidence>
<sequence>MLDCVSGRRLPRAIEVVGARTHNLRNIEVRVPLWSLVMLTGLSGSGKSSLAMGVLYGEGSRRYLDGLSAYTRRRIGQAARPDVDRVEFLPPALALRQRPPVPGPRSTVGTLTEVLNVVRLMYSRLGWHLCPNGHVLTPTLAQSAQLWLDCPVCRAHFEHPSAESFSFNTIGRCPDCDGLGIRDEIDPESLLDESRSVAQGAVRPWNLAGRSYMPEVAAELGVRTDVPVAKLTARERDILLDGPPERREVHLTSKAGRTVSPVMTYESARRTVENALAKAGSELTRRRLSQFFRTGPCPACHGTRLRPRALTTTLADLTIAEASELRLDELSGFADRVGASLPGELRPLSDRLTGELRDGLEPLRRLGIGYLELNRAGATLSTGERQRIGLTATLQAKSTGMLYVLDEPSVGLHPDNVEGLRTVLRALVAAGNTVVAVDHDIALLRDADHLIEMGPGAGRAGGTVVAQGTVAQLARAAKSVTGPYLSGRYQRRFRCRREIESGHPALEFTVDELYTLRDVTARVPVRRLTAVTGVSGSGKTSLILDSLVPALVEEIPPRHVRVVERAGVRRTVVSDATPIGNNSRSTPATYSGAFDAIRARYAAESGLGATHFSYNTPAGQCPTCLGLGELDLDIQYLPDLTVTCPDCHGARYNPETLAVRVDDKTIADVLALTVTEAVEHFTGYSKITTPLRALLDVGLGYLSLGEPTPALSGGEAQRLRLATALRTDQRDVLYVFDEPSIGLHPNDIRTLLGVLDRLLDAEATVIVIDHDLDVIANADHVIDMGPGGGPDGGRIIATGTPERIAATADGRTGHWLRDHLGDNASG</sequence>
<dbReference type="GO" id="GO:0008270">
    <property type="term" value="F:zinc ion binding"/>
    <property type="evidence" value="ECO:0007669"/>
    <property type="project" value="UniProtKB-KW"/>
</dbReference>
<keyword evidence="3" id="KW-0479">Metal-binding</keyword>
<feature type="domain" description="ABC transporter" evidence="17">
    <location>
        <begin position="493"/>
        <end position="811"/>
    </location>
</feature>
<dbReference type="InterPro" id="IPR003593">
    <property type="entry name" value="AAA+_ATPase"/>
</dbReference>
<dbReference type="GO" id="GO:0005524">
    <property type="term" value="F:ATP binding"/>
    <property type="evidence" value="ECO:0007669"/>
    <property type="project" value="UniProtKB-KW"/>
</dbReference>
<dbReference type="PANTHER" id="PTHR43152:SF1">
    <property type="entry name" value="UVRA PROTEIN"/>
    <property type="match status" value="1"/>
</dbReference>
<comment type="caution">
    <text evidence="18">The sequence shown here is derived from an EMBL/GenBank/DDBJ whole genome shotgun (WGS) entry which is preliminary data.</text>
</comment>
<evidence type="ECO:0000256" key="16">
    <source>
        <dbReference type="ARBA" id="ARBA00042156"/>
    </source>
</evidence>
<keyword evidence="19" id="KW-1185">Reference proteome</keyword>
<dbReference type="GO" id="GO:0006281">
    <property type="term" value="P:DNA repair"/>
    <property type="evidence" value="ECO:0007669"/>
    <property type="project" value="UniProtKB-KW"/>
</dbReference>
<dbReference type="InterPro" id="IPR027417">
    <property type="entry name" value="P-loop_NTPase"/>
</dbReference>
<evidence type="ECO:0000256" key="13">
    <source>
        <dbReference type="ARBA" id="ARBA00023204"/>
    </source>
</evidence>
<keyword evidence="13" id="KW-0234">DNA repair</keyword>
<dbReference type="AlphaFoldDB" id="A0A370I2R2"/>
<keyword evidence="4" id="KW-0677">Repeat</keyword>
<dbReference type="InterPro" id="IPR003439">
    <property type="entry name" value="ABC_transporter-like_ATP-bd"/>
</dbReference>
<evidence type="ECO:0000256" key="7">
    <source>
        <dbReference type="ARBA" id="ARBA00022769"/>
    </source>
</evidence>